<dbReference type="AlphaFoldDB" id="D4KYV1"/>
<dbReference type="InterPro" id="IPR052942">
    <property type="entry name" value="LPS_cholinephosphotransferase"/>
</dbReference>
<reference evidence="2 3" key="1">
    <citation type="submission" date="2010-03" db="EMBL/GenBank/DDBJ databases">
        <title>The genome sequence of Roseburia intestinalis XB6B4.</title>
        <authorList>
            <consortium name="metaHIT consortium -- http://www.metahit.eu/"/>
            <person name="Pajon A."/>
            <person name="Turner K."/>
            <person name="Parkhill J."/>
            <person name="Bernalier A."/>
        </authorList>
    </citation>
    <scope>NUCLEOTIDE SEQUENCE [LARGE SCALE GENOMIC DNA]</scope>
    <source>
        <strain evidence="2 3">XB6B4</strain>
    </source>
</reference>
<feature type="domain" description="LicD/FKTN/FKRP nucleotidyltransferase" evidence="1">
    <location>
        <begin position="40"/>
        <end position="273"/>
    </location>
</feature>
<name>D4KYV1_9FIRM</name>
<dbReference type="RefSeq" id="WP_015521095.1">
    <property type="nucleotide sequence ID" value="NC_021012.1"/>
</dbReference>
<proteinExistence type="predicted"/>
<dbReference type="KEGG" id="rix:RO1_20000"/>
<dbReference type="HOGENOM" id="CLU_075543_0_0_9"/>
<dbReference type="EC" id="2.7.8.-" evidence="2"/>
<keyword evidence="2" id="KW-0808">Transferase</keyword>
<dbReference type="EMBL" id="FP929050">
    <property type="protein sequence ID" value="CBL12541.1"/>
    <property type="molecule type" value="Genomic_DNA"/>
</dbReference>
<sequence length="320" mass="37404">MIFPENFFQDEYRNGFLVPQMMKRAWAAKLELLQIIIDICNKYDITYFAEYGTLLGAIRHKGFIPWDDDVDIALKRPDYNKLIRVLPSELPNGIALAGPYAQTDKLFLPTCQSVVATVSSDWKLSDYMQRFHGFPYRNMGIDIFPLDYLPDDPELSSLQQYLVQKIVFCVRNWEKTNEITREENVKEIESLCSTHIARDANILRTLIQLSDSIRALYQENDGNDIAKDGFWFTNDRQIATPKEWFAEAITVPFENIMVTVPKQYDEILTNRYGDYRNPVITVQTHTYPFYKTEEHALRNYLDAHGYTGSIDDFVRKHYSE</sequence>
<evidence type="ECO:0000313" key="2">
    <source>
        <dbReference type="EMBL" id="CBL12541.1"/>
    </source>
</evidence>
<dbReference type="GO" id="GO:0016740">
    <property type="term" value="F:transferase activity"/>
    <property type="evidence" value="ECO:0007669"/>
    <property type="project" value="UniProtKB-KW"/>
</dbReference>
<dbReference type="PANTHER" id="PTHR43404">
    <property type="entry name" value="LIPOPOLYSACCHARIDE CHOLINEPHOSPHOTRANSFERASE LICD"/>
    <property type="match status" value="1"/>
</dbReference>
<dbReference type="GO" id="GO:0009100">
    <property type="term" value="P:glycoprotein metabolic process"/>
    <property type="evidence" value="ECO:0007669"/>
    <property type="project" value="UniProtKB-ARBA"/>
</dbReference>
<organism evidence="2 3">
    <name type="scientific">Roseburia intestinalis XB6B4</name>
    <dbReference type="NCBI Taxonomy" id="718255"/>
    <lineage>
        <taxon>Bacteria</taxon>
        <taxon>Bacillati</taxon>
        <taxon>Bacillota</taxon>
        <taxon>Clostridia</taxon>
        <taxon>Lachnospirales</taxon>
        <taxon>Lachnospiraceae</taxon>
        <taxon>Roseburia</taxon>
    </lineage>
</organism>
<dbReference type="Proteomes" id="UP000008953">
    <property type="component" value="Chromosome"/>
</dbReference>
<dbReference type="PATRIC" id="fig|718255.3.peg.3174"/>
<gene>
    <name evidence="2" type="ORF">RO1_20000</name>
</gene>
<accession>D4KYV1</accession>
<evidence type="ECO:0000313" key="3">
    <source>
        <dbReference type="Proteomes" id="UP000008953"/>
    </source>
</evidence>
<dbReference type="Pfam" id="PF04991">
    <property type="entry name" value="LicD"/>
    <property type="match status" value="1"/>
</dbReference>
<protein>
    <submittedName>
        <fullName evidence="2">LPS biosynthesis protein</fullName>
        <ecNumber evidence="2">2.7.8.-</ecNumber>
    </submittedName>
</protein>
<reference evidence="2 3" key="2">
    <citation type="submission" date="2010-03" db="EMBL/GenBank/DDBJ databases">
        <authorList>
            <person name="Pajon A."/>
        </authorList>
    </citation>
    <scope>NUCLEOTIDE SEQUENCE [LARGE SCALE GENOMIC DNA]</scope>
    <source>
        <strain evidence="2 3">XB6B4</strain>
    </source>
</reference>
<evidence type="ECO:0000259" key="1">
    <source>
        <dbReference type="Pfam" id="PF04991"/>
    </source>
</evidence>
<dbReference type="PANTHER" id="PTHR43404:SF2">
    <property type="entry name" value="LIPOPOLYSACCHARIDE CHOLINEPHOSPHOTRANSFERASE LICD"/>
    <property type="match status" value="1"/>
</dbReference>
<dbReference type="InterPro" id="IPR007074">
    <property type="entry name" value="LicD/FKTN/FKRP_NTP_transf"/>
</dbReference>